<dbReference type="InterPro" id="IPR045247">
    <property type="entry name" value="Oye-like"/>
</dbReference>
<dbReference type="InterPro" id="IPR013785">
    <property type="entry name" value="Aldolase_TIM"/>
</dbReference>
<feature type="domain" description="NADH:flavin oxidoreductase/NADH oxidase N-terminal" evidence="1">
    <location>
        <begin position="4"/>
        <end position="332"/>
    </location>
</feature>
<comment type="caution">
    <text evidence="2">The sequence shown here is derived from an EMBL/GenBank/DDBJ whole genome shotgun (WGS) entry which is preliminary data.</text>
</comment>
<evidence type="ECO:0000313" key="3">
    <source>
        <dbReference type="Proteomes" id="UP001410394"/>
    </source>
</evidence>
<dbReference type="Pfam" id="PF00724">
    <property type="entry name" value="Oxidored_FMN"/>
    <property type="match status" value="1"/>
</dbReference>
<dbReference type="EMBL" id="JBDIVE010000002">
    <property type="protein sequence ID" value="MEN3067950.1"/>
    <property type="molecule type" value="Genomic_DNA"/>
</dbReference>
<evidence type="ECO:0000259" key="1">
    <source>
        <dbReference type="Pfam" id="PF00724"/>
    </source>
</evidence>
<reference evidence="2 3" key="1">
    <citation type="journal article" date="2018" name="Int. J. Syst. Evol. Microbiol.">
        <title>Uliginosibacterium sediminicola sp. nov., isolated from freshwater sediment.</title>
        <authorList>
            <person name="Hwang W.M."/>
            <person name="Kim S.M."/>
            <person name="Kang K."/>
            <person name="Ahn T.Y."/>
        </authorList>
    </citation>
    <scope>NUCLEOTIDE SEQUENCE [LARGE SCALE GENOMIC DNA]</scope>
    <source>
        <strain evidence="2 3">M1-21</strain>
    </source>
</reference>
<organism evidence="2 3">
    <name type="scientific">Uliginosibacterium sediminicola</name>
    <dbReference type="NCBI Taxonomy" id="2024550"/>
    <lineage>
        <taxon>Bacteria</taxon>
        <taxon>Pseudomonadati</taxon>
        <taxon>Pseudomonadota</taxon>
        <taxon>Betaproteobacteria</taxon>
        <taxon>Rhodocyclales</taxon>
        <taxon>Zoogloeaceae</taxon>
        <taxon>Uliginosibacterium</taxon>
    </lineage>
</organism>
<proteinExistence type="predicted"/>
<accession>A0ABU9YW65</accession>
<dbReference type="CDD" id="cd02933">
    <property type="entry name" value="OYE_like_FMN"/>
    <property type="match status" value="1"/>
</dbReference>
<dbReference type="Proteomes" id="UP001410394">
    <property type="component" value="Unassembled WGS sequence"/>
</dbReference>
<sequence length="356" mass="38095">MPTLFSELQVGALSVPNRIFMAPLTRARAGEEHIANALMAEHYAQRASGGLLIAEATMAMEGNSAFWKEPGIYSPACVAGWKLVTDAVHAKGGRIFLQIWHGGRACHPALNGGAVPVAPSAIAIANEEVHTPQGKLPYTVPRALEDAELPAIVAGFRQAAQYAKDAGFDGVEVHAANGYLLDQFLRDGSNKREGAYGGSRENRARLLFEVLTAVSEVWGSDRVGVRLSPLNSFNDMRDSDPVGLVTWLASRLNDFKLAYLHLMRADFYQQQSGDVVTPVRAVYEGVLIGNMGYTPEEAEAAIASDQLDAVAFGVPFLANPDLPARIQAKAPLNTPNPATFYSAGPAGYTDYPSLGA</sequence>
<gene>
    <name evidence="2" type="ORF">ABDB84_05615</name>
</gene>
<dbReference type="SUPFAM" id="SSF51395">
    <property type="entry name" value="FMN-linked oxidoreductases"/>
    <property type="match status" value="1"/>
</dbReference>
<dbReference type="Gene3D" id="3.20.20.70">
    <property type="entry name" value="Aldolase class I"/>
    <property type="match status" value="1"/>
</dbReference>
<dbReference type="InterPro" id="IPR001155">
    <property type="entry name" value="OxRdtase_FMN_N"/>
</dbReference>
<name>A0ABU9YW65_9RHOO</name>
<evidence type="ECO:0000313" key="2">
    <source>
        <dbReference type="EMBL" id="MEN3067950.1"/>
    </source>
</evidence>
<keyword evidence="3" id="KW-1185">Reference proteome</keyword>
<dbReference type="RefSeq" id="WP_345918713.1">
    <property type="nucleotide sequence ID" value="NZ_JBDIVE010000002.1"/>
</dbReference>
<protein>
    <submittedName>
        <fullName evidence="2">Alkene reductase</fullName>
    </submittedName>
</protein>
<dbReference type="PANTHER" id="PTHR22893">
    <property type="entry name" value="NADH OXIDOREDUCTASE-RELATED"/>
    <property type="match status" value="1"/>
</dbReference>
<dbReference type="PANTHER" id="PTHR22893:SF91">
    <property type="entry name" value="NADPH DEHYDROGENASE 2-RELATED"/>
    <property type="match status" value="1"/>
</dbReference>